<evidence type="ECO:0000313" key="1">
    <source>
        <dbReference type="EMBL" id="HEN14707.1"/>
    </source>
</evidence>
<reference evidence="1" key="1">
    <citation type="journal article" date="2020" name="mSystems">
        <title>Genome- and Community-Level Interaction Insights into Carbon Utilization and Element Cycling Functions of Hydrothermarchaeota in Hydrothermal Sediment.</title>
        <authorList>
            <person name="Zhou Z."/>
            <person name="Liu Y."/>
            <person name="Xu W."/>
            <person name="Pan J."/>
            <person name="Luo Z.H."/>
            <person name="Li M."/>
        </authorList>
    </citation>
    <scope>NUCLEOTIDE SEQUENCE [LARGE SCALE GENOMIC DNA]</scope>
    <source>
        <strain evidence="1">SpSt-339</strain>
    </source>
</reference>
<dbReference type="EMBL" id="DSOK01000133">
    <property type="protein sequence ID" value="HEN14707.1"/>
    <property type="molecule type" value="Genomic_DNA"/>
</dbReference>
<dbReference type="AlphaFoldDB" id="A0A7C2JZJ6"/>
<accession>A0A7C2JZJ6</accession>
<name>A0A7C2JZJ6_9PLAN</name>
<gene>
    <name evidence="1" type="ORF">ENQ76_04465</name>
</gene>
<sequence length="346" mass="37785">MHAECDREQIDDAELAKLFEQSFPLKRQPPKNDDRPPPINPYVVIRYDETDIGVRPAPGGAVTYLSPDLLVTNLTGAPDIIVGQPHRLQARLSNFGLFPATLVQVDFYWANPSMAITETSVNFIGSGLLPHLPAGSSSGPSAMVVDCATDWVPVFENGGHECLLARATVPTFDAGPVPLDPGLSYRVGQRNLNVVQVAAGQSFKMFVRAANFARFPLAAQVWGGRMDARQIRQWLAMSRGRSRQAQDFQEGALSWRITADEPPEPLPGPTKLFAERLLAYDDDPRESPPKSQRMWAQELPAMTEQKLTVHAAVPQGARPGAVYSLSLQQQLGPILTGGYGILLVVV</sequence>
<proteinExistence type="predicted"/>
<organism evidence="1">
    <name type="scientific">Schlesneria paludicola</name>
    <dbReference type="NCBI Taxonomy" id="360056"/>
    <lineage>
        <taxon>Bacteria</taxon>
        <taxon>Pseudomonadati</taxon>
        <taxon>Planctomycetota</taxon>
        <taxon>Planctomycetia</taxon>
        <taxon>Planctomycetales</taxon>
        <taxon>Planctomycetaceae</taxon>
        <taxon>Schlesneria</taxon>
    </lineage>
</organism>
<comment type="caution">
    <text evidence="1">The sequence shown here is derived from an EMBL/GenBank/DDBJ whole genome shotgun (WGS) entry which is preliminary data.</text>
</comment>
<protein>
    <submittedName>
        <fullName evidence="1">Uncharacterized protein</fullName>
    </submittedName>
</protein>